<evidence type="ECO:0000256" key="2">
    <source>
        <dbReference type="ARBA" id="ARBA00023136"/>
    </source>
</evidence>
<dbReference type="GeneID" id="8250322"/>
<dbReference type="GO" id="GO:0072659">
    <property type="term" value="P:protein localization to plasma membrane"/>
    <property type="evidence" value="ECO:0007669"/>
    <property type="project" value="TreeGrafter"/>
</dbReference>
<dbReference type="CDD" id="cd03399">
    <property type="entry name" value="SPFH_flotillin"/>
    <property type="match status" value="1"/>
</dbReference>
<feature type="coiled-coil region" evidence="4">
    <location>
        <begin position="198"/>
        <end position="320"/>
    </location>
</feature>
<dbReference type="STRING" id="296587.C1FEY3"/>
<comment type="similarity">
    <text evidence="1 3">Belongs to the band 7/mec-2 family. Flotillin subfamily.</text>
</comment>
<dbReference type="GO" id="GO:0002020">
    <property type="term" value="F:protease binding"/>
    <property type="evidence" value="ECO:0007669"/>
    <property type="project" value="TreeGrafter"/>
</dbReference>
<organism evidence="6 7">
    <name type="scientific">Micromonas commoda (strain RCC299 / NOUM17 / CCMP2709)</name>
    <name type="common">Picoplanktonic green alga</name>
    <dbReference type="NCBI Taxonomy" id="296587"/>
    <lineage>
        <taxon>Eukaryota</taxon>
        <taxon>Viridiplantae</taxon>
        <taxon>Chlorophyta</taxon>
        <taxon>Mamiellophyceae</taxon>
        <taxon>Mamiellales</taxon>
        <taxon>Mamiellaceae</taxon>
        <taxon>Micromonas</taxon>
    </lineage>
</organism>
<sequence>MFNIVTAAPNQAVIVSGLRGQRVVIGGCASVMWCVETYDRLYLDLMTLSIKSVEAETAKGVRISLSSTAQIKIMSGDGHKIDYDKVKLAATHFLGKKRLDIQDAVHRTMEGHQRQVIGTLTVEELYKDRASFSERVKELVDPDLLGMGFALVSYTVTEVDDREGYITALGATQTASVKREAEEGKAKNESQARIIVAKAKAEAQIAEAEAKRTSTVRANEFAASEAESMRDLQMKQQGFQKEVNEATARAEAAIRIETAIQNQKVVKQQTLQKVEEAEVMLQVTEREMERAKAEAEGASGAKLIEQKNNAESRRVAAEAEAYEKQQLGEAEAAAIKAKGNAEAAVIREKQQAYPNYAEERMVTIITEKLPAIADAVAAPLKNAGKMTFVSSDGSAGSRLTNDISSIMGQLPDTVEALTGVNLKRVMKRLEGPAAAAVKAAVESTD</sequence>
<dbReference type="InterPro" id="IPR027705">
    <property type="entry name" value="Flotillin_fam"/>
</dbReference>
<evidence type="ECO:0000256" key="1">
    <source>
        <dbReference type="ARBA" id="ARBA00007161"/>
    </source>
</evidence>
<evidence type="ECO:0000259" key="5">
    <source>
        <dbReference type="Pfam" id="PF01145"/>
    </source>
</evidence>
<evidence type="ECO:0000256" key="4">
    <source>
        <dbReference type="SAM" id="Coils"/>
    </source>
</evidence>
<dbReference type="GO" id="GO:0005901">
    <property type="term" value="C:caveola"/>
    <property type="evidence" value="ECO:0007669"/>
    <property type="project" value="UniProtKB-SubCell"/>
</dbReference>
<feature type="domain" description="Band 7" evidence="5">
    <location>
        <begin position="9"/>
        <end position="189"/>
    </location>
</feature>
<dbReference type="EMBL" id="CP001574">
    <property type="protein sequence ID" value="ACO69033.1"/>
    <property type="molecule type" value="Genomic_DNA"/>
</dbReference>
<evidence type="ECO:0000256" key="3">
    <source>
        <dbReference type="RuleBase" id="RU366054"/>
    </source>
</evidence>
<dbReference type="PANTHER" id="PTHR13806">
    <property type="entry name" value="FLOTILLIN-RELATED"/>
    <property type="match status" value="1"/>
</dbReference>
<dbReference type="PANTHER" id="PTHR13806:SF46">
    <property type="entry name" value="FLOTILLIN-1-RELATED"/>
    <property type="match status" value="1"/>
</dbReference>
<dbReference type="InterPro" id="IPR001107">
    <property type="entry name" value="Band_7"/>
</dbReference>
<dbReference type="eggNOG" id="KOG2668">
    <property type="taxonomic scope" value="Eukaryota"/>
</dbReference>
<reference evidence="6 7" key="1">
    <citation type="journal article" date="2009" name="Science">
        <title>Green evolution and dynamic adaptations revealed by genomes of the marine picoeukaryotes Micromonas.</title>
        <authorList>
            <person name="Worden A.Z."/>
            <person name="Lee J.H."/>
            <person name="Mock T."/>
            <person name="Rouze P."/>
            <person name="Simmons M.P."/>
            <person name="Aerts A.L."/>
            <person name="Allen A.E."/>
            <person name="Cuvelier M.L."/>
            <person name="Derelle E."/>
            <person name="Everett M.V."/>
            <person name="Foulon E."/>
            <person name="Grimwood J."/>
            <person name="Gundlach H."/>
            <person name="Henrissat B."/>
            <person name="Napoli C."/>
            <person name="McDonald S.M."/>
            <person name="Parker M.S."/>
            <person name="Rombauts S."/>
            <person name="Salamov A."/>
            <person name="Von Dassow P."/>
            <person name="Badger J.H."/>
            <person name="Coutinho P.M."/>
            <person name="Demir E."/>
            <person name="Dubchak I."/>
            <person name="Gentemann C."/>
            <person name="Eikrem W."/>
            <person name="Gready J.E."/>
            <person name="John U."/>
            <person name="Lanier W."/>
            <person name="Lindquist E.A."/>
            <person name="Lucas S."/>
            <person name="Mayer K.F."/>
            <person name="Moreau H."/>
            <person name="Not F."/>
            <person name="Otillar R."/>
            <person name="Panaud O."/>
            <person name="Pangilinan J."/>
            <person name="Paulsen I."/>
            <person name="Piegu B."/>
            <person name="Poliakov A."/>
            <person name="Robbens S."/>
            <person name="Schmutz J."/>
            <person name="Toulza E."/>
            <person name="Wyss T."/>
            <person name="Zelensky A."/>
            <person name="Zhou K."/>
            <person name="Armbrust E.V."/>
            <person name="Bhattacharya D."/>
            <person name="Goodenough U.W."/>
            <person name="Van de Peer Y."/>
            <person name="Grigoriev I.V."/>
        </authorList>
    </citation>
    <scope>NUCLEOTIDE SEQUENCE [LARGE SCALE GENOMIC DNA]</scope>
    <source>
        <strain evidence="7">RCC299 / NOUM17</strain>
    </source>
</reference>
<gene>
    <name evidence="6" type="ORF">MICPUN_55611</name>
</gene>
<dbReference type="KEGG" id="mis:MICPUN_55611"/>
<dbReference type="SUPFAM" id="SSF117892">
    <property type="entry name" value="Band 7/SPFH domain"/>
    <property type="match status" value="1"/>
</dbReference>
<accession>C1FEY3</accession>
<evidence type="ECO:0000313" key="7">
    <source>
        <dbReference type="Proteomes" id="UP000002009"/>
    </source>
</evidence>
<protein>
    <recommendedName>
        <fullName evidence="3">Flotillin-like</fullName>
    </recommendedName>
</protein>
<comment type="subcellular location">
    <subcellularLocation>
        <location evidence="3">Cell membrane</location>
        <topology evidence="3">Lipid-anchor</topology>
    </subcellularLocation>
    <subcellularLocation>
        <location evidence="3">Membrane</location>
        <location evidence="3">Caveola</location>
    </subcellularLocation>
</comment>
<dbReference type="Gene3D" id="3.30.479.30">
    <property type="entry name" value="Band 7 domain"/>
    <property type="match status" value="1"/>
</dbReference>
<evidence type="ECO:0000313" key="6">
    <source>
        <dbReference type="EMBL" id="ACO69033.1"/>
    </source>
</evidence>
<keyword evidence="3" id="KW-1003">Cell membrane</keyword>
<dbReference type="RefSeq" id="XP_002507775.1">
    <property type="nucleotide sequence ID" value="XM_002507729.1"/>
</dbReference>
<dbReference type="AlphaFoldDB" id="C1FEY3"/>
<dbReference type="Pfam" id="PF01145">
    <property type="entry name" value="Band_7"/>
    <property type="match status" value="1"/>
</dbReference>
<proteinExistence type="inferred from homology"/>
<keyword evidence="2 3" id="KW-0472">Membrane</keyword>
<keyword evidence="7" id="KW-1185">Reference proteome</keyword>
<dbReference type="Proteomes" id="UP000002009">
    <property type="component" value="Chromosome 1"/>
</dbReference>
<name>C1FEY3_MICCC</name>
<keyword evidence="4" id="KW-0175">Coiled coil</keyword>
<dbReference type="InterPro" id="IPR036013">
    <property type="entry name" value="Band_7/SPFH_dom_sf"/>
</dbReference>
<dbReference type="InParanoid" id="C1FEY3"/>
<dbReference type="OrthoDB" id="6080404at2759"/>